<reference evidence="2" key="2">
    <citation type="submission" date="2025-08" db="UniProtKB">
        <authorList>
            <consortium name="Ensembl"/>
        </authorList>
    </citation>
    <scope>IDENTIFICATION</scope>
</reference>
<protein>
    <submittedName>
        <fullName evidence="2">Uncharacterized protein</fullName>
    </submittedName>
</protein>
<organism evidence="2 3">
    <name type="scientific">Oreochromis niloticus</name>
    <name type="common">Nile tilapia</name>
    <name type="synonym">Tilapia nilotica</name>
    <dbReference type="NCBI Taxonomy" id="8128"/>
    <lineage>
        <taxon>Eukaryota</taxon>
        <taxon>Metazoa</taxon>
        <taxon>Chordata</taxon>
        <taxon>Craniata</taxon>
        <taxon>Vertebrata</taxon>
        <taxon>Euteleostomi</taxon>
        <taxon>Actinopterygii</taxon>
        <taxon>Neopterygii</taxon>
        <taxon>Teleostei</taxon>
        <taxon>Neoteleostei</taxon>
        <taxon>Acanthomorphata</taxon>
        <taxon>Ovalentaria</taxon>
        <taxon>Cichlomorphae</taxon>
        <taxon>Cichliformes</taxon>
        <taxon>Cichlidae</taxon>
        <taxon>African cichlids</taxon>
        <taxon>Pseudocrenilabrinae</taxon>
        <taxon>Oreochromini</taxon>
        <taxon>Oreochromis</taxon>
    </lineage>
</organism>
<evidence type="ECO:0000313" key="3">
    <source>
        <dbReference type="Proteomes" id="UP000005207"/>
    </source>
</evidence>
<evidence type="ECO:0000256" key="1">
    <source>
        <dbReference type="SAM" id="Phobius"/>
    </source>
</evidence>
<evidence type="ECO:0000313" key="2">
    <source>
        <dbReference type="Ensembl" id="ENSONIP00000050200.1"/>
    </source>
</evidence>
<dbReference type="InParanoid" id="A0A669CQC5"/>
<reference evidence="2" key="3">
    <citation type="submission" date="2025-09" db="UniProtKB">
        <authorList>
            <consortium name="Ensembl"/>
        </authorList>
    </citation>
    <scope>IDENTIFICATION</scope>
</reference>
<reference evidence="3" key="1">
    <citation type="submission" date="2012-01" db="EMBL/GenBank/DDBJ databases">
        <title>The Genome Sequence of Oreochromis niloticus (Nile Tilapia).</title>
        <authorList>
            <consortium name="Broad Institute Genome Assembly Team"/>
            <consortium name="Broad Institute Sequencing Platform"/>
            <person name="Di Palma F."/>
            <person name="Johnson J."/>
            <person name="Lander E.S."/>
            <person name="Lindblad-Toh K."/>
        </authorList>
    </citation>
    <scope>NUCLEOTIDE SEQUENCE [LARGE SCALE GENOMIC DNA]</scope>
</reference>
<dbReference type="AlphaFoldDB" id="A0A669CQC5"/>
<feature type="transmembrane region" description="Helical" evidence="1">
    <location>
        <begin position="60"/>
        <end position="85"/>
    </location>
</feature>
<keyword evidence="1" id="KW-0472">Membrane</keyword>
<dbReference type="Ensembl" id="ENSONIT00000058774.1">
    <property type="protein sequence ID" value="ENSONIP00000050200.1"/>
    <property type="gene ID" value="ENSONIG00000034410.1"/>
</dbReference>
<proteinExistence type="predicted"/>
<keyword evidence="3" id="KW-1185">Reference proteome</keyword>
<dbReference type="GeneTree" id="ENSGT00940000178879"/>
<keyword evidence="1" id="KW-1133">Transmembrane helix</keyword>
<keyword evidence="1" id="KW-0812">Transmembrane</keyword>
<accession>A0A669CQC5</accession>
<sequence length="119" mass="13453">MDENTLTLLRPWTYFFPGSDFAKWNNRVVTIAVVSAMSMVSVWVEENGAAINFKKQKPSAFIILIMTASCILISMLGSIMVFMWATLPLILPLIYPDASCRLCNMKNKLESKIDRFGPK</sequence>
<name>A0A669CQC5_ORENI</name>
<dbReference type="Proteomes" id="UP000005207">
    <property type="component" value="Linkage group LG20"/>
</dbReference>